<dbReference type="SUPFAM" id="SSF48726">
    <property type="entry name" value="Immunoglobulin"/>
    <property type="match status" value="2"/>
</dbReference>
<protein>
    <submittedName>
        <fullName evidence="9">Protein CEPU-1-like isoform X2</fullName>
    </submittedName>
</protein>
<reference evidence="9" key="1">
    <citation type="submission" date="2025-08" db="UniProtKB">
        <authorList>
            <consortium name="RefSeq"/>
        </authorList>
    </citation>
    <scope>IDENTIFICATION</scope>
</reference>
<evidence type="ECO:0000256" key="3">
    <source>
        <dbReference type="ARBA" id="ARBA00023157"/>
    </source>
</evidence>
<feature type="signal peptide" evidence="6">
    <location>
        <begin position="1"/>
        <end position="16"/>
    </location>
</feature>
<organism evidence="8 9">
    <name type="scientific">Biomphalaria glabrata</name>
    <name type="common">Bloodfluke planorb</name>
    <name type="synonym">Freshwater snail</name>
    <dbReference type="NCBI Taxonomy" id="6526"/>
    <lineage>
        <taxon>Eukaryota</taxon>
        <taxon>Metazoa</taxon>
        <taxon>Spiralia</taxon>
        <taxon>Lophotrochozoa</taxon>
        <taxon>Mollusca</taxon>
        <taxon>Gastropoda</taxon>
        <taxon>Heterobranchia</taxon>
        <taxon>Euthyneura</taxon>
        <taxon>Panpulmonata</taxon>
        <taxon>Hygrophila</taxon>
        <taxon>Lymnaeoidea</taxon>
        <taxon>Planorbidae</taxon>
        <taxon>Biomphalaria</taxon>
    </lineage>
</organism>
<dbReference type="SMART" id="SM00408">
    <property type="entry name" value="IGc2"/>
    <property type="match status" value="2"/>
</dbReference>
<dbReference type="InterPro" id="IPR013783">
    <property type="entry name" value="Ig-like_fold"/>
</dbReference>
<dbReference type="RefSeq" id="XP_055881056.1">
    <property type="nucleotide sequence ID" value="XM_056025081.1"/>
</dbReference>
<evidence type="ECO:0000256" key="1">
    <source>
        <dbReference type="ARBA" id="ARBA00022729"/>
    </source>
</evidence>
<accession>A0A9W3A158</accession>
<dbReference type="FunFam" id="2.60.40.10:FF:000032">
    <property type="entry name" value="palladin isoform X1"/>
    <property type="match status" value="1"/>
</dbReference>
<feature type="compositionally biased region" description="Polar residues" evidence="5">
    <location>
        <begin position="309"/>
        <end position="323"/>
    </location>
</feature>
<dbReference type="GO" id="GO:0043005">
    <property type="term" value="C:neuron projection"/>
    <property type="evidence" value="ECO:0007669"/>
    <property type="project" value="TreeGrafter"/>
</dbReference>
<sequence length="396" mass="44131">MRYFQSLILLFTQALCQHALKPTTILHQPHINVVNKNVTVVAGETAILPCSVDYLGTYKVVWMRGAKILTLEDRRIVSDERVSLERPFVKEWNLHIRKIETVDSGLYMCQINTDPLQVRSVTLVVHEPPSIIDYLSTPNAISVREHVTVELVCNVTGLPPPTVSWNRVSTGQWPEQGPAGARTHAPEVTLPVKKIGQVRGKGTILECEVVANPLNLSSWKKKGIDLTKNPNYYVDAFSEKNKVVLSLRIHAVTEEDYGEYECYAENLIGNDSEKMILHETPRPLPKSTTTTTVRPEMSQNIDQHDGGQLFNNGESHHWVSSNEAPGDKDDTKENDRGGHRHSDPRYNSHQGSNLGNKEVPDKSSVISDPNRKNSASITIKPAIMATIGVLIVACSR</sequence>
<dbReference type="Pfam" id="PF07686">
    <property type="entry name" value="V-set"/>
    <property type="match status" value="1"/>
</dbReference>
<dbReference type="CDD" id="cd00096">
    <property type="entry name" value="Ig"/>
    <property type="match status" value="1"/>
</dbReference>
<dbReference type="AlphaFoldDB" id="A0A9W3A158"/>
<dbReference type="Proteomes" id="UP001165740">
    <property type="component" value="Chromosome 1"/>
</dbReference>
<proteinExistence type="predicted"/>
<evidence type="ECO:0000259" key="7">
    <source>
        <dbReference type="PROSITE" id="PS50835"/>
    </source>
</evidence>
<evidence type="ECO:0000256" key="4">
    <source>
        <dbReference type="ARBA" id="ARBA00023319"/>
    </source>
</evidence>
<dbReference type="InterPro" id="IPR036179">
    <property type="entry name" value="Ig-like_dom_sf"/>
</dbReference>
<name>A0A9W3A158_BIOGL</name>
<feature type="chain" id="PRO_5040989956" evidence="6">
    <location>
        <begin position="17"/>
        <end position="396"/>
    </location>
</feature>
<dbReference type="GeneID" id="106065110"/>
<dbReference type="Gene3D" id="2.60.40.10">
    <property type="entry name" value="Immunoglobulins"/>
    <property type="match status" value="3"/>
</dbReference>
<feature type="domain" description="Ig-like" evidence="7">
    <location>
        <begin position="29"/>
        <end position="122"/>
    </location>
</feature>
<dbReference type="Pfam" id="PF07679">
    <property type="entry name" value="I-set"/>
    <property type="match status" value="1"/>
</dbReference>
<dbReference type="InterPro" id="IPR013098">
    <property type="entry name" value="Ig_I-set"/>
</dbReference>
<evidence type="ECO:0000256" key="6">
    <source>
        <dbReference type="SAM" id="SignalP"/>
    </source>
</evidence>
<keyword evidence="4" id="KW-0393">Immunoglobulin domain</keyword>
<dbReference type="PANTHER" id="PTHR12231:SF253">
    <property type="entry name" value="DPR-INTERACTING PROTEIN ETA, ISOFORM B-RELATED"/>
    <property type="match status" value="1"/>
</dbReference>
<evidence type="ECO:0000256" key="5">
    <source>
        <dbReference type="SAM" id="MobiDB-lite"/>
    </source>
</evidence>
<evidence type="ECO:0000256" key="2">
    <source>
        <dbReference type="ARBA" id="ARBA00022737"/>
    </source>
</evidence>
<dbReference type="InterPro" id="IPR003599">
    <property type="entry name" value="Ig_sub"/>
</dbReference>
<gene>
    <name evidence="9" type="primary">LOC106065110</name>
</gene>
<dbReference type="InterPro" id="IPR013106">
    <property type="entry name" value="Ig_V-set"/>
</dbReference>
<evidence type="ECO:0000313" key="8">
    <source>
        <dbReference type="Proteomes" id="UP001165740"/>
    </source>
</evidence>
<evidence type="ECO:0000313" key="9">
    <source>
        <dbReference type="RefSeq" id="XP_055881056.1"/>
    </source>
</evidence>
<dbReference type="PANTHER" id="PTHR12231">
    <property type="entry name" value="CTX-RELATED TYPE I TRANSMEMBRANE PROTEIN"/>
    <property type="match status" value="1"/>
</dbReference>
<dbReference type="InterPro" id="IPR051170">
    <property type="entry name" value="Neural/epithelial_adhesion"/>
</dbReference>
<dbReference type="InterPro" id="IPR003598">
    <property type="entry name" value="Ig_sub2"/>
</dbReference>
<dbReference type="InterPro" id="IPR007110">
    <property type="entry name" value="Ig-like_dom"/>
</dbReference>
<feature type="domain" description="Ig-like" evidence="7">
    <location>
        <begin position="129"/>
        <end position="278"/>
    </location>
</feature>
<dbReference type="PROSITE" id="PS50835">
    <property type="entry name" value="IG_LIKE"/>
    <property type="match status" value="2"/>
</dbReference>
<keyword evidence="8" id="KW-1185">Reference proteome</keyword>
<keyword evidence="3" id="KW-1015">Disulfide bond</keyword>
<keyword evidence="2" id="KW-0677">Repeat</keyword>
<feature type="compositionally biased region" description="Basic and acidic residues" evidence="5">
    <location>
        <begin position="325"/>
        <end position="346"/>
    </location>
</feature>
<feature type="region of interest" description="Disordered" evidence="5">
    <location>
        <begin position="299"/>
        <end position="372"/>
    </location>
</feature>
<keyword evidence="1 6" id="KW-0732">Signal</keyword>
<dbReference type="SMART" id="SM00409">
    <property type="entry name" value="IG"/>
    <property type="match status" value="2"/>
</dbReference>